<dbReference type="PANTHER" id="PTHR43477">
    <property type="entry name" value="DIHYDROANTICAPSIN 7-DEHYDROGENASE"/>
    <property type="match status" value="1"/>
</dbReference>
<dbReference type="InterPro" id="IPR036291">
    <property type="entry name" value="NAD(P)-bd_dom_sf"/>
</dbReference>
<dbReference type="Proteomes" id="UP000193689">
    <property type="component" value="Unassembled WGS sequence"/>
</dbReference>
<dbReference type="InterPro" id="IPR002347">
    <property type="entry name" value="SDR_fam"/>
</dbReference>
<evidence type="ECO:0000256" key="2">
    <source>
        <dbReference type="ARBA" id="ARBA00022857"/>
    </source>
</evidence>
<sequence length="221" mass="23422">MGGRTSIGRGVIEASIESGARITVSSSSQHSADSAVSEIKTLYPSADIAGLKCDLSKITVEEDLEALFNEAGPVDHIVFTAADVLALGVAVRHLPKSSESSLTLTMGSIADHPAPNWALVAFLATGLMGLTCNLALDLKPGRVNAVKPGFVNTGLWDAHMMQDEKLAMMEGIGKKMPVGKAGQVEDVAEAYLHVVKDKNCTGEIIKTRSGQQLFYMPDKIK</sequence>
<dbReference type="Gene3D" id="3.40.50.720">
    <property type="entry name" value="NAD(P)-binding Rossmann-like Domain"/>
    <property type="match status" value="2"/>
</dbReference>
<dbReference type="InterPro" id="IPR051122">
    <property type="entry name" value="SDR_DHRS6-like"/>
</dbReference>
<dbReference type="InterPro" id="IPR057571">
    <property type="entry name" value="SDR_PhqE-like"/>
</dbReference>
<dbReference type="GO" id="GO:0016491">
    <property type="term" value="F:oxidoreductase activity"/>
    <property type="evidence" value="ECO:0007669"/>
    <property type="project" value="UniProtKB-KW"/>
</dbReference>
<dbReference type="RefSeq" id="XP_040717873.1">
    <property type="nucleotide sequence ID" value="XM_040861869.1"/>
</dbReference>
<dbReference type="SUPFAM" id="SSF51735">
    <property type="entry name" value="NAD(P)-binding Rossmann-fold domains"/>
    <property type="match status" value="1"/>
</dbReference>
<name>A0A1Y2E6V7_9PEZI</name>
<keyword evidence="5" id="KW-1185">Reference proteome</keyword>
<organism evidence="4 5">
    <name type="scientific">Pseudomassariella vexata</name>
    <dbReference type="NCBI Taxonomy" id="1141098"/>
    <lineage>
        <taxon>Eukaryota</taxon>
        <taxon>Fungi</taxon>
        <taxon>Dikarya</taxon>
        <taxon>Ascomycota</taxon>
        <taxon>Pezizomycotina</taxon>
        <taxon>Sordariomycetes</taxon>
        <taxon>Xylariomycetidae</taxon>
        <taxon>Amphisphaeriales</taxon>
        <taxon>Pseudomassariaceae</taxon>
        <taxon>Pseudomassariella</taxon>
    </lineage>
</organism>
<keyword evidence="3" id="KW-0560">Oxidoreductase</keyword>
<evidence type="ECO:0008006" key="6">
    <source>
        <dbReference type="Google" id="ProtNLM"/>
    </source>
</evidence>
<reference evidence="4 5" key="1">
    <citation type="submission" date="2016-07" db="EMBL/GenBank/DDBJ databases">
        <title>Pervasive Adenine N6-methylation of Active Genes in Fungi.</title>
        <authorList>
            <consortium name="DOE Joint Genome Institute"/>
            <person name="Mondo S.J."/>
            <person name="Dannebaum R.O."/>
            <person name="Kuo R.C."/>
            <person name="Labutti K."/>
            <person name="Haridas S."/>
            <person name="Kuo A."/>
            <person name="Salamov A."/>
            <person name="Ahrendt S.R."/>
            <person name="Lipzen A."/>
            <person name="Sullivan W."/>
            <person name="Andreopoulos W.B."/>
            <person name="Clum A."/>
            <person name="Lindquist E."/>
            <person name="Daum C."/>
            <person name="Ramamoorthy G.K."/>
            <person name="Gryganskyi A."/>
            <person name="Culley D."/>
            <person name="Magnuson J.K."/>
            <person name="James T.Y."/>
            <person name="O'Malley M.A."/>
            <person name="Stajich J.E."/>
            <person name="Spatafora J.W."/>
            <person name="Visel A."/>
            <person name="Grigoriev I.V."/>
        </authorList>
    </citation>
    <scope>NUCLEOTIDE SEQUENCE [LARGE SCALE GENOMIC DNA]</scope>
    <source>
        <strain evidence="4 5">CBS 129021</strain>
    </source>
</reference>
<dbReference type="InParanoid" id="A0A1Y2E6V7"/>
<dbReference type="EMBL" id="MCFJ01000004">
    <property type="protein sequence ID" value="ORY67249.1"/>
    <property type="molecule type" value="Genomic_DNA"/>
</dbReference>
<evidence type="ECO:0000256" key="1">
    <source>
        <dbReference type="ARBA" id="ARBA00006484"/>
    </source>
</evidence>
<comment type="caution">
    <text evidence="4">The sequence shown here is derived from an EMBL/GenBank/DDBJ whole genome shotgun (WGS) entry which is preliminary data.</text>
</comment>
<evidence type="ECO:0000256" key="3">
    <source>
        <dbReference type="ARBA" id="ARBA00023002"/>
    </source>
</evidence>
<evidence type="ECO:0000313" key="5">
    <source>
        <dbReference type="Proteomes" id="UP000193689"/>
    </source>
</evidence>
<dbReference type="GeneID" id="63778081"/>
<dbReference type="PANTHER" id="PTHR43477:SF1">
    <property type="entry name" value="DIHYDROANTICAPSIN 7-DEHYDROGENASE"/>
    <property type="match status" value="1"/>
</dbReference>
<comment type="similarity">
    <text evidence="1">Belongs to the short-chain dehydrogenases/reductases (SDR) family.</text>
</comment>
<dbReference type="PRINTS" id="PR00081">
    <property type="entry name" value="GDHRDH"/>
</dbReference>
<dbReference type="STRING" id="1141098.A0A1Y2E6V7"/>
<dbReference type="Pfam" id="PF23441">
    <property type="entry name" value="SDR"/>
    <property type="match status" value="2"/>
</dbReference>
<dbReference type="AlphaFoldDB" id="A0A1Y2E6V7"/>
<gene>
    <name evidence="4" type="ORF">BCR38DRAFT_456069</name>
</gene>
<evidence type="ECO:0000313" key="4">
    <source>
        <dbReference type="EMBL" id="ORY67249.1"/>
    </source>
</evidence>
<dbReference type="OrthoDB" id="294295at2759"/>
<protein>
    <recommendedName>
        <fullName evidence="6">NAD(P)-binding protein</fullName>
    </recommendedName>
</protein>
<keyword evidence="2" id="KW-0521">NADP</keyword>
<accession>A0A1Y2E6V7</accession>
<proteinExistence type="inferred from homology"/>